<proteinExistence type="predicted"/>
<comment type="caution">
    <text evidence="1">The sequence shown here is derived from an EMBL/GenBank/DDBJ whole genome shotgun (WGS) entry which is preliminary data.</text>
</comment>
<organism evidence="1 2">
    <name type="scientific">Coptis chinensis</name>
    <dbReference type="NCBI Taxonomy" id="261450"/>
    <lineage>
        <taxon>Eukaryota</taxon>
        <taxon>Viridiplantae</taxon>
        <taxon>Streptophyta</taxon>
        <taxon>Embryophyta</taxon>
        <taxon>Tracheophyta</taxon>
        <taxon>Spermatophyta</taxon>
        <taxon>Magnoliopsida</taxon>
        <taxon>Ranunculales</taxon>
        <taxon>Ranunculaceae</taxon>
        <taxon>Coptidoideae</taxon>
        <taxon>Coptis</taxon>
    </lineage>
</organism>
<feature type="non-terminal residue" evidence="1">
    <location>
        <position position="1"/>
    </location>
</feature>
<keyword evidence="2" id="KW-1185">Reference proteome</keyword>
<evidence type="ECO:0000313" key="2">
    <source>
        <dbReference type="Proteomes" id="UP000631114"/>
    </source>
</evidence>
<gene>
    <name evidence="1" type="ORF">IFM89_018843</name>
</gene>
<evidence type="ECO:0000313" key="1">
    <source>
        <dbReference type="EMBL" id="KAF9609858.1"/>
    </source>
</evidence>
<accession>A0A835I4I4</accession>
<dbReference type="AlphaFoldDB" id="A0A835I4I4"/>
<sequence length="72" mass="7972">ASRRGKSQGSCPLSHVKYETVNRHYEHVDYARHTDYVKIRILIVGIYTFTTNAGLYGIPGLPICGPHLSTAA</sequence>
<reference evidence="1 2" key="1">
    <citation type="submission" date="2020-10" db="EMBL/GenBank/DDBJ databases">
        <title>The Coptis chinensis genome and diversification of protoberbering-type alkaloids.</title>
        <authorList>
            <person name="Wang B."/>
            <person name="Shu S."/>
            <person name="Song C."/>
            <person name="Liu Y."/>
        </authorList>
    </citation>
    <scope>NUCLEOTIDE SEQUENCE [LARGE SCALE GENOMIC DNA]</scope>
    <source>
        <strain evidence="1">HL-2020</strain>
        <tissue evidence="1">Leaf</tissue>
    </source>
</reference>
<name>A0A835I4I4_9MAGN</name>
<dbReference type="EMBL" id="JADFTS010000004">
    <property type="protein sequence ID" value="KAF9609858.1"/>
    <property type="molecule type" value="Genomic_DNA"/>
</dbReference>
<dbReference type="Proteomes" id="UP000631114">
    <property type="component" value="Unassembled WGS sequence"/>
</dbReference>
<protein>
    <submittedName>
        <fullName evidence="1">Uncharacterized protein</fullName>
    </submittedName>
</protein>